<dbReference type="PANTHER" id="PTHR24177">
    <property type="entry name" value="CASKIN"/>
    <property type="match status" value="1"/>
</dbReference>
<dbReference type="SMART" id="SM00248">
    <property type="entry name" value="ANK"/>
    <property type="match status" value="4"/>
</dbReference>
<dbReference type="AlphaFoldDB" id="A0AAV5LPT6"/>
<gene>
    <name evidence="5" type="ORF">SLEP1_g46719</name>
</gene>
<dbReference type="InterPro" id="IPR002110">
    <property type="entry name" value="Ankyrin_rpt"/>
</dbReference>
<dbReference type="InterPro" id="IPR026961">
    <property type="entry name" value="PGG_dom"/>
</dbReference>
<feature type="transmembrane region" description="Helical" evidence="3">
    <location>
        <begin position="582"/>
        <end position="607"/>
    </location>
</feature>
<feature type="repeat" description="ANK" evidence="1">
    <location>
        <begin position="159"/>
        <end position="191"/>
    </location>
</feature>
<dbReference type="Pfam" id="PF13962">
    <property type="entry name" value="PGG"/>
    <property type="match status" value="1"/>
</dbReference>
<keyword evidence="2" id="KW-0175">Coiled coil</keyword>
<reference evidence="5 6" key="1">
    <citation type="journal article" date="2021" name="Commun. Biol.">
        <title>The genome of Shorea leprosula (Dipterocarpaceae) highlights the ecological relevance of drought in aseasonal tropical rainforests.</title>
        <authorList>
            <person name="Ng K.K.S."/>
            <person name="Kobayashi M.J."/>
            <person name="Fawcett J.A."/>
            <person name="Hatakeyama M."/>
            <person name="Paape T."/>
            <person name="Ng C.H."/>
            <person name="Ang C.C."/>
            <person name="Tnah L.H."/>
            <person name="Lee C.T."/>
            <person name="Nishiyama T."/>
            <person name="Sese J."/>
            <person name="O'Brien M.J."/>
            <person name="Copetti D."/>
            <person name="Mohd Noor M.I."/>
            <person name="Ong R.C."/>
            <person name="Putra M."/>
            <person name="Sireger I.Z."/>
            <person name="Indrioko S."/>
            <person name="Kosugi Y."/>
            <person name="Izuno A."/>
            <person name="Isagi Y."/>
            <person name="Lee S.L."/>
            <person name="Shimizu K.K."/>
        </authorList>
    </citation>
    <scope>NUCLEOTIDE SEQUENCE [LARGE SCALE GENOMIC DNA]</scope>
    <source>
        <strain evidence="5">214</strain>
    </source>
</reference>
<evidence type="ECO:0000313" key="5">
    <source>
        <dbReference type="EMBL" id="GKV38859.1"/>
    </source>
</evidence>
<sequence>MEIVATHTNVIVPEVLRGGNYKRWSILMRYYLLGQDLWNVVQPDQLPAGGKMSSEWTKKNALALHAIMISCGKEIFNQIKEKDSAKEVWDALADMHKPQIVHQETVGRHPERRTGPGNLERSQYETLIEAISNGELWKVKKFFRENSNAVSATAIIFENGYTALHFAVYNGQEEIVDYLIDSNLSLDQLEIKDNFGSTALSIAARYGIGKSIAKKLVRKNQNLLTIEDEDGKIPVELACSTIQEKMIGYLYRKTPQEFLKEECGFYILQACITRKMFGIWVKAYVIKGYEPRSFVQKIGDFYRSCKMMVQHSFQMGQEEKQERIFQRKNQERIQRKKQERIQRKNQERIQRMNQERKSCLAVLLAFIIPIVILQYLVILITELDQSKAVEATFQAIQNGIPDIVKEIIKANANNVLLCNKDPEDPSRNIFACAIAHRQEEVAHLLYKSQKEKNMLFAIDEDGNNILHLAAKLAPNYQSGYIYAAALQLQSELRWFKSVKEIVPVAYKEGKNKDNETPSEVFVREHKDLLKEAEEWVKKTAESSTVVGALIITIMFAVALTVPGGNDQITGFPVLLHKTPTPFMIFMVSDAISLFTATSSVIMFLGILTSHHSDEDYRKTFLLIIGLTSLFVSIATMTTAFCAALFMMLQGQGGLGFVIPITLFAGIPIVCYVLLQFPLLVEILGLTFSSNIFGTKRISSMIWTAESVTRGMRNLRG</sequence>
<organism evidence="5 6">
    <name type="scientific">Rubroshorea leprosula</name>
    <dbReference type="NCBI Taxonomy" id="152421"/>
    <lineage>
        <taxon>Eukaryota</taxon>
        <taxon>Viridiplantae</taxon>
        <taxon>Streptophyta</taxon>
        <taxon>Embryophyta</taxon>
        <taxon>Tracheophyta</taxon>
        <taxon>Spermatophyta</taxon>
        <taxon>Magnoliopsida</taxon>
        <taxon>eudicotyledons</taxon>
        <taxon>Gunneridae</taxon>
        <taxon>Pentapetalae</taxon>
        <taxon>rosids</taxon>
        <taxon>malvids</taxon>
        <taxon>Malvales</taxon>
        <taxon>Dipterocarpaceae</taxon>
        <taxon>Rubroshorea</taxon>
    </lineage>
</organism>
<dbReference type="Gene3D" id="1.25.40.20">
    <property type="entry name" value="Ankyrin repeat-containing domain"/>
    <property type="match status" value="2"/>
</dbReference>
<dbReference type="SUPFAM" id="SSF48403">
    <property type="entry name" value="Ankyrin repeat"/>
    <property type="match status" value="1"/>
</dbReference>
<feature type="transmembrane region" description="Helical" evidence="3">
    <location>
        <begin position="544"/>
        <end position="562"/>
    </location>
</feature>
<feature type="coiled-coil region" evidence="2">
    <location>
        <begin position="327"/>
        <end position="355"/>
    </location>
</feature>
<evidence type="ECO:0000256" key="2">
    <source>
        <dbReference type="SAM" id="Coils"/>
    </source>
</evidence>
<dbReference type="InterPro" id="IPR036770">
    <property type="entry name" value="Ankyrin_rpt-contain_sf"/>
</dbReference>
<keyword evidence="3" id="KW-0812">Transmembrane</keyword>
<dbReference type="GO" id="GO:0016020">
    <property type="term" value="C:membrane"/>
    <property type="evidence" value="ECO:0007669"/>
    <property type="project" value="TreeGrafter"/>
</dbReference>
<evidence type="ECO:0000256" key="3">
    <source>
        <dbReference type="SAM" id="Phobius"/>
    </source>
</evidence>
<keyword evidence="3" id="KW-0472">Membrane</keyword>
<proteinExistence type="predicted"/>
<dbReference type="Proteomes" id="UP001054252">
    <property type="component" value="Unassembled WGS sequence"/>
</dbReference>
<dbReference type="PROSITE" id="PS50297">
    <property type="entry name" value="ANK_REP_REGION"/>
    <property type="match status" value="1"/>
</dbReference>
<keyword evidence="1" id="KW-0040">ANK repeat</keyword>
<feature type="transmembrane region" description="Helical" evidence="3">
    <location>
        <begin position="619"/>
        <end position="648"/>
    </location>
</feature>
<protein>
    <recommendedName>
        <fullName evidence="4">PGG domain-containing protein</fullName>
    </recommendedName>
</protein>
<feature type="domain" description="PGG" evidence="4">
    <location>
        <begin position="533"/>
        <end position="646"/>
    </location>
</feature>
<keyword evidence="3" id="KW-1133">Transmembrane helix</keyword>
<dbReference type="EMBL" id="BPVZ01000131">
    <property type="protein sequence ID" value="GKV38859.1"/>
    <property type="molecule type" value="Genomic_DNA"/>
</dbReference>
<evidence type="ECO:0000259" key="4">
    <source>
        <dbReference type="Pfam" id="PF13962"/>
    </source>
</evidence>
<name>A0AAV5LPT6_9ROSI</name>
<feature type="transmembrane region" description="Helical" evidence="3">
    <location>
        <begin position="654"/>
        <end position="674"/>
    </location>
</feature>
<keyword evidence="6" id="KW-1185">Reference proteome</keyword>
<dbReference type="PROSITE" id="PS50088">
    <property type="entry name" value="ANK_REPEAT"/>
    <property type="match status" value="1"/>
</dbReference>
<dbReference type="Pfam" id="PF12796">
    <property type="entry name" value="Ank_2"/>
    <property type="match status" value="1"/>
</dbReference>
<dbReference type="PANTHER" id="PTHR24177:SF329">
    <property type="entry name" value="ANKYRIN REPEAT PROTEIN"/>
    <property type="match status" value="1"/>
</dbReference>
<comment type="caution">
    <text evidence="5">The sequence shown here is derived from an EMBL/GenBank/DDBJ whole genome shotgun (WGS) entry which is preliminary data.</text>
</comment>
<evidence type="ECO:0000256" key="1">
    <source>
        <dbReference type="PROSITE-ProRule" id="PRU00023"/>
    </source>
</evidence>
<dbReference type="Pfam" id="PF14223">
    <property type="entry name" value="Retrotran_gag_2"/>
    <property type="match status" value="1"/>
</dbReference>
<accession>A0AAV5LPT6</accession>
<feature type="transmembrane region" description="Helical" evidence="3">
    <location>
        <begin position="360"/>
        <end position="380"/>
    </location>
</feature>
<evidence type="ECO:0000313" key="6">
    <source>
        <dbReference type="Proteomes" id="UP001054252"/>
    </source>
</evidence>